<feature type="transmembrane region" description="Helical" evidence="1">
    <location>
        <begin position="36"/>
        <end position="58"/>
    </location>
</feature>
<feature type="transmembrane region" description="Helical" evidence="1">
    <location>
        <begin position="265"/>
        <end position="282"/>
    </location>
</feature>
<evidence type="ECO:0000313" key="3">
    <source>
        <dbReference type="Proteomes" id="UP000738126"/>
    </source>
</evidence>
<feature type="transmembrane region" description="Helical" evidence="1">
    <location>
        <begin position="544"/>
        <end position="563"/>
    </location>
</feature>
<comment type="caution">
    <text evidence="2">The sequence shown here is derived from an EMBL/GenBank/DDBJ whole genome shotgun (WGS) entry which is preliminary data.</text>
</comment>
<keyword evidence="1" id="KW-0812">Transmembrane</keyword>
<feature type="transmembrane region" description="Helical" evidence="1">
    <location>
        <begin position="513"/>
        <end position="532"/>
    </location>
</feature>
<dbReference type="EMBL" id="NRSH01000216">
    <property type="protein sequence ID" value="MBK1727667.1"/>
    <property type="molecule type" value="Genomic_DNA"/>
</dbReference>
<sequence>LSLLAYAAILARYPLAWLWLLPAAVAVLDGSLLTGWLYLGAVDLLVVMSLAVALARWPAPGRARLLPRRLRWPLAVLALSTLIALGIGLGPLPPGDPGALSHYATPWNALRVAKGLLITLLLLLLARRTPVAPREQLERGLVPGMALGWLAATAVVLRERALYPGLLDFEAAYRVTGWFADMHVGGPSVETFLVLTLPFALLWGWRRRLGLLWTAAIAASGSYAALVTYSRGGWLGLAVALLLLAGLGGLALVRGWRLGGARAAALALSPAVVAAAVAWGVADGFAERRWSEAGADAQGRLARWQSILALPGGGAWTPWLGRGLGAFPEAYRYGNPGGRMPADFAFVREDGRGVLRLGSGGTPRLSQRLLLLPRDGPYTLEVRARGELGGRLRVAVCEEAILYRFACRSRELGLEVAADGWQRRQWRLTLEGLAPGPPGLRRGLVLSVTRIDGNPGVVEIDRLRLTGGGGGTEASHLRNGGFEHYGRHWYFTPERLGAWRTENQWLELYFDQGLLGLGAWLALLLSGLLLLLRRALAGAPSAAAALAGVGGALAIGLFSTIFFNPAIAVLFYLALLLGALAGASPVGRPLQRGAGRRGG</sequence>
<proteinExistence type="predicted"/>
<keyword evidence="1" id="KW-0472">Membrane</keyword>
<feature type="transmembrane region" description="Helical" evidence="1">
    <location>
        <begin position="210"/>
        <end position="228"/>
    </location>
</feature>
<feature type="transmembrane region" description="Helical" evidence="1">
    <location>
        <begin position="139"/>
        <end position="157"/>
    </location>
</feature>
<feature type="transmembrane region" description="Helical" evidence="1">
    <location>
        <begin position="109"/>
        <end position="127"/>
    </location>
</feature>
<evidence type="ECO:0000313" key="2">
    <source>
        <dbReference type="EMBL" id="MBK1727667.1"/>
    </source>
</evidence>
<name>A0ABS1E993_9GAMM</name>
<feature type="transmembrane region" description="Helical" evidence="1">
    <location>
        <begin position="234"/>
        <end position="253"/>
    </location>
</feature>
<feature type="non-terminal residue" evidence="2">
    <location>
        <position position="1"/>
    </location>
</feature>
<accession>A0ABS1E993</accession>
<feature type="transmembrane region" description="Helical" evidence="1">
    <location>
        <begin position="184"/>
        <end position="203"/>
    </location>
</feature>
<feature type="transmembrane region" description="Helical" evidence="1">
    <location>
        <begin position="569"/>
        <end position="587"/>
    </location>
</feature>
<dbReference type="PANTHER" id="PTHR37422">
    <property type="entry name" value="TEICHURONIC ACID BIOSYNTHESIS PROTEIN TUAE"/>
    <property type="match status" value="1"/>
</dbReference>
<feature type="transmembrane region" description="Helical" evidence="1">
    <location>
        <begin position="70"/>
        <end position="89"/>
    </location>
</feature>
<dbReference type="InterPro" id="IPR051533">
    <property type="entry name" value="WaaL-like"/>
</dbReference>
<gene>
    <name evidence="2" type="ORF">CKO13_11725</name>
</gene>
<dbReference type="PANTHER" id="PTHR37422:SF13">
    <property type="entry name" value="LIPOPOLYSACCHARIDE BIOSYNTHESIS PROTEIN PA4999-RELATED"/>
    <property type="match status" value="1"/>
</dbReference>
<protein>
    <submittedName>
        <fullName evidence="2">Uncharacterized protein</fullName>
    </submittedName>
</protein>
<dbReference type="Proteomes" id="UP000738126">
    <property type="component" value="Unassembled WGS sequence"/>
</dbReference>
<organism evidence="2 3">
    <name type="scientific">Halorhodospira neutriphila</name>
    <dbReference type="NCBI Taxonomy" id="168379"/>
    <lineage>
        <taxon>Bacteria</taxon>
        <taxon>Pseudomonadati</taxon>
        <taxon>Pseudomonadota</taxon>
        <taxon>Gammaproteobacteria</taxon>
        <taxon>Chromatiales</taxon>
        <taxon>Ectothiorhodospiraceae</taxon>
        <taxon>Halorhodospira</taxon>
    </lineage>
</organism>
<reference evidence="2 3" key="1">
    <citation type="journal article" date="2020" name="Microorganisms">
        <title>Osmotic Adaptation and Compatible Solute Biosynthesis of Phototrophic Bacteria as Revealed from Genome Analyses.</title>
        <authorList>
            <person name="Imhoff J.F."/>
            <person name="Rahn T."/>
            <person name="Kunzel S."/>
            <person name="Keller A."/>
            <person name="Neulinger S.C."/>
        </authorList>
    </citation>
    <scope>NUCLEOTIDE SEQUENCE [LARGE SCALE GENOMIC DNA]</scope>
    <source>
        <strain evidence="2 3">DSM 15116</strain>
    </source>
</reference>
<keyword evidence="1" id="KW-1133">Transmembrane helix</keyword>
<keyword evidence="3" id="KW-1185">Reference proteome</keyword>
<evidence type="ECO:0000256" key="1">
    <source>
        <dbReference type="SAM" id="Phobius"/>
    </source>
</evidence>